<gene>
    <name evidence="2" type="ORF">FIV46_01985</name>
</gene>
<keyword evidence="1" id="KW-0732">Signal</keyword>
<name>A0A501PQY4_9PROT</name>
<protein>
    <submittedName>
        <fullName evidence="2">DUF885 domain-containing protein</fullName>
    </submittedName>
</protein>
<feature type="chain" id="PRO_5021253360" evidence="1">
    <location>
        <begin position="19"/>
        <end position="620"/>
    </location>
</feature>
<reference evidence="3" key="1">
    <citation type="submission" date="2019-06" db="EMBL/GenBank/DDBJ databases">
        <title>The complete genome of Emcibacter congregatus ZYLT.</title>
        <authorList>
            <person name="Zhao Z."/>
        </authorList>
    </citation>
    <scope>NUCLEOTIDE SEQUENCE [LARGE SCALE GENOMIC DNA]</scope>
    <source>
        <strain evidence="3">MCCC 1A06723</strain>
    </source>
</reference>
<dbReference type="EMBL" id="VFIY01000004">
    <property type="protein sequence ID" value="TPD62873.1"/>
    <property type="molecule type" value="Genomic_DNA"/>
</dbReference>
<dbReference type="AlphaFoldDB" id="A0A501PQY4"/>
<dbReference type="Proteomes" id="UP000319148">
    <property type="component" value="Unassembled WGS sequence"/>
</dbReference>
<feature type="signal peptide" evidence="1">
    <location>
        <begin position="1"/>
        <end position="18"/>
    </location>
</feature>
<evidence type="ECO:0000313" key="3">
    <source>
        <dbReference type="Proteomes" id="UP000319148"/>
    </source>
</evidence>
<accession>A0A501PQY4</accession>
<organism evidence="2 3">
    <name type="scientific">Emcibacter nanhaiensis</name>
    <dbReference type="NCBI Taxonomy" id="1505037"/>
    <lineage>
        <taxon>Bacteria</taxon>
        <taxon>Pseudomonadati</taxon>
        <taxon>Pseudomonadota</taxon>
        <taxon>Alphaproteobacteria</taxon>
        <taxon>Emcibacterales</taxon>
        <taxon>Emcibacteraceae</taxon>
        <taxon>Emcibacter</taxon>
    </lineage>
</organism>
<proteinExistence type="predicted"/>
<comment type="caution">
    <text evidence="2">The sequence shown here is derived from an EMBL/GenBank/DDBJ whole genome shotgun (WGS) entry which is preliminary data.</text>
</comment>
<evidence type="ECO:0000313" key="2">
    <source>
        <dbReference type="EMBL" id="TPD62873.1"/>
    </source>
</evidence>
<dbReference type="PROSITE" id="PS51257">
    <property type="entry name" value="PROKAR_LIPOPROTEIN"/>
    <property type="match status" value="1"/>
</dbReference>
<evidence type="ECO:0000256" key="1">
    <source>
        <dbReference type="SAM" id="SignalP"/>
    </source>
</evidence>
<dbReference type="PANTHER" id="PTHR33361:SF16">
    <property type="entry name" value="DUF885 DOMAIN-CONTAINING PROTEIN"/>
    <property type="match status" value="1"/>
</dbReference>
<dbReference type="RefSeq" id="WP_139938123.1">
    <property type="nucleotide sequence ID" value="NZ_JBHSYP010000022.1"/>
</dbReference>
<dbReference type="InterPro" id="IPR010281">
    <property type="entry name" value="DUF885"/>
</dbReference>
<dbReference type="Pfam" id="PF05960">
    <property type="entry name" value="DUF885"/>
    <property type="match status" value="1"/>
</dbReference>
<dbReference type="PANTHER" id="PTHR33361">
    <property type="entry name" value="GLR0591 PROTEIN"/>
    <property type="match status" value="1"/>
</dbReference>
<sequence length="620" mass="70960">MKSKLLTTVAFVAAFGLAACSEGDKTAENQSQATQVAQEAASQAQTESERLNEFFEKSFMEVVMDSPEFQTYLGMMENSGQWDEYTEEKAARDLEKAKRDLATLKSDFDFDKLDEATKLSYRLFERGLNEEIEAYKWRHHSYPLNQMFGWQSQVPAFMINFHRISSVSDAEGYVSRLENLKAMTDQRFEQLKIREEMGVLPPKFVYDHVISDARNMLKGAPLEESGEDHALLADLKGKLDKIEIDDARKQALIERAEAAIENSVKPAFEKLIEVAEAEQEMTTTDDGAWKLPDGADYYNFRLRQITTTDMTADQIHDLGLKEVDRIHSEMRDIMMKVGFEGSLQDFFEFTRTDKQFYYDDTEEGKAAYLAKATDIIDTMKEHLDEVFITKPKADLIVKAVEPFREKSAGKAFYSRPAPDGSRPGIYYANLYKMSDMPTYQMEALAYHEGIPGHHMQLAIMQELENVPKFRKFGGYTAYTEGWGLYSELLPKEMGFYEDPYSDFGRLAMELWRACRLVVDTGLHAKKWTREQAIDYLAKNTPNPKGDVVKAIERYIVMPGQATAYKIGMLKIVELREKAKAELGDKFDIREYHEVVLKDGALPLAILEEQVDDWVASKKES</sequence>
<dbReference type="OrthoDB" id="9763405at2"/>
<keyword evidence="3" id="KW-1185">Reference proteome</keyword>